<evidence type="ECO:0000313" key="9">
    <source>
        <dbReference type="Proteomes" id="UP001604336"/>
    </source>
</evidence>
<keyword evidence="4" id="KW-0479">Metal-binding</keyword>
<evidence type="ECO:0000256" key="1">
    <source>
        <dbReference type="ARBA" id="ARBA00001946"/>
    </source>
</evidence>
<dbReference type="Gene3D" id="1.50.10.130">
    <property type="entry name" value="Terpene synthase, N-terminal domain"/>
    <property type="match status" value="1"/>
</dbReference>
<evidence type="ECO:0000259" key="6">
    <source>
        <dbReference type="Pfam" id="PF01397"/>
    </source>
</evidence>
<protein>
    <submittedName>
        <fullName evidence="8">Alpha-humulene/(-)-(E)-beta-caryophyllene synthase</fullName>
    </submittedName>
</protein>
<name>A0ABD1SY30_9LAMI</name>
<evidence type="ECO:0000259" key="7">
    <source>
        <dbReference type="Pfam" id="PF03936"/>
    </source>
</evidence>
<dbReference type="AlphaFoldDB" id="A0ABD1SY30"/>
<evidence type="ECO:0000256" key="3">
    <source>
        <dbReference type="ARBA" id="ARBA00006333"/>
    </source>
</evidence>
<dbReference type="FunFam" id="1.50.10.130:FF:000001">
    <property type="entry name" value="Isoprene synthase, chloroplastic"/>
    <property type="match status" value="1"/>
</dbReference>
<dbReference type="EMBL" id="JBFOLK010000006">
    <property type="protein sequence ID" value="KAL2505313.1"/>
    <property type="molecule type" value="Genomic_DNA"/>
</dbReference>
<dbReference type="GO" id="GO:0016829">
    <property type="term" value="F:lyase activity"/>
    <property type="evidence" value="ECO:0007669"/>
    <property type="project" value="UniProtKB-KW"/>
</dbReference>
<dbReference type="SUPFAM" id="SSF48576">
    <property type="entry name" value="Terpenoid synthases"/>
    <property type="match status" value="1"/>
</dbReference>
<dbReference type="InterPro" id="IPR034741">
    <property type="entry name" value="Terpene_cyclase-like_1_C"/>
</dbReference>
<dbReference type="Gene3D" id="1.10.600.10">
    <property type="entry name" value="Farnesyl Diphosphate Synthase"/>
    <property type="match status" value="1"/>
</dbReference>
<evidence type="ECO:0000256" key="5">
    <source>
        <dbReference type="ARBA" id="ARBA00023239"/>
    </source>
</evidence>
<dbReference type="PANTHER" id="PTHR31225:SF221">
    <property type="entry name" value="(-)-GERMACRENE D SYNTHASE"/>
    <property type="match status" value="1"/>
</dbReference>
<dbReference type="FunFam" id="1.10.600.10:FF:000007">
    <property type="entry name" value="Isoprene synthase, chloroplastic"/>
    <property type="match status" value="1"/>
</dbReference>
<accession>A0ABD1SY30</accession>
<keyword evidence="9" id="KW-1185">Reference proteome</keyword>
<dbReference type="GO" id="GO:0046872">
    <property type="term" value="F:metal ion binding"/>
    <property type="evidence" value="ECO:0007669"/>
    <property type="project" value="UniProtKB-KW"/>
</dbReference>
<feature type="domain" description="Terpene synthase metal-binding" evidence="7">
    <location>
        <begin position="263"/>
        <end position="498"/>
    </location>
</feature>
<organism evidence="8 9">
    <name type="scientific">Abeliophyllum distichum</name>
    <dbReference type="NCBI Taxonomy" id="126358"/>
    <lineage>
        <taxon>Eukaryota</taxon>
        <taxon>Viridiplantae</taxon>
        <taxon>Streptophyta</taxon>
        <taxon>Embryophyta</taxon>
        <taxon>Tracheophyta</taxon>
        <taxon>Spermatophyta</taxon>
        <taxon>Magnoliopsida</taxon>
        <taxon>eudicotyledons</taxon>
        <taxon>Gunneridae</taxon>
        <taxon>Pentapetalae</taxon>
        <taxon>asterids</taxon>
        <taxon>lamiids</taxon>
        <taxon>Lamiales</taxon>
        <taxon>Oleaceae</taxon>
        <taxon>Forsythieae</taxon>
        <taxon>Abeliophyllum</taxon>
    </lineage>
</organism>
<comment type="similarity">
    <text evidence="3">Belongs to the terpene synthase family.</text>
</comment>
<dbReference type="Proteomes" id="UP001604336">
    <property type="component" value="Unassembled WGS sequence"/>
</dbReference>
<dbReference type="CDD" id="cd00684">
    <property type="entry name" value="Terpene_cyclase_plant_C1"/>
    <property type="match status" value="1"/>
</dbReference>
<gene>
    <name evidence="8" type="ORF">Adt_20934</name>
</gene>
<dbReference type="Pfam" id="PF03936">
    <property type="entry name" value="Terpene_synth_C"/>
    <property type="match status" value="1"/>
</dbReference>
<evidence type="ECO:0000313" key="8">
    <source>
        <dbReference type="EMBL" id="KAL2505313.1"/>
    </source>
</evidence>
<sequence length="557" mass="64358">MDSQIPTCAAPISSKNMGIEVTHRSVTYHPSIWGNYFLAYTSDVTDILAHEEQERQRLKEEVNKLLAATPDYSLHKLDLIDAIQRLGVGYHFETEIEKSLKYVYDTYNESYNKQDYDLRYFALQFRLLRQQGYYVSSDVFNKFKDCQGKFEESLISDVPGLLSLYEAAHYGVHGEEILEEALKFSVSHLRSMIHHASNPLSRQVSEALEMPIHKTLTRLGVKKFLSIYQQSCEDMLLNFAKLDFNILQKMHQKELSDITRWWKALEFGKKLPFARDRVVECYFWILSVYFEPQYSLARKLLTKKIAMTSIIDDIYDVYGTLDELALFTDAIERWDFSAIDQLPPYMKYFYKSLIDVYLEADEELGKIGKSSLVCYTIKEIKKIVRAYFKEAKWTYDGYVPTIEEYMKVALVSCGYMMLSTSSLVGMGELATKEAFEWISSEPLLVRASSKICRLMNDMVGQGFEKDMSVVECYINEKGASKEEALDVFQTQVTNAWKDINQECLHPTVVPMAVLMRVVNLARVINLLYKDTDAYKDSRTKLKGFITSTLIQPATISK</sequence>
<dbReference type="InterPro" id="IPR050148">
    <property type="entry name" value="Terpene_synthase-like"/>
</dbReference>
<dbReference type="PANTHER" id="PTHR31225">
    <property type="entry name" value="OS04G0344100 PROTEIN-RELATED"/>
    <property type="match status" value="1"/>
</dbReference>
<dbReference type="SFLD" id="SFLDG01019">
    <property type="entry name" value="Terpene_Cyclase_Like_1_C_Termi"/>
    <property type="match status" value="1"/>
</dbReference>
<comment type="cofactor">
    <cofactor evidence="1">
        <name>Mg(2+)</name>
        <dbReference type="ChEBI" id="CHEBI:18420"/>
    </cofactor>
</comment>
<dbReference type="Pfam" id="PF01397">
    <property type="entry name" value="Terpene_synth"/>
    <property type="match status" value="1"/>
</dbReference>
<reference evidence="9" key="1">
    <citation type="submission" date="2024-07" db="EMBL/GenBank/DDBJ databases">
        <title>Two chromosome-level genome assemblies of Korean endemic species Abeliophyllum distichum and Forsythia ovata (Oleaceae).</title>
        <authorList>
            <person name="Jang H."/>
        </authorList>
    </citation>
    <scope>NUCLEOTIDE SEQUENCE [LARGE SCALE GENOMIC DNA]</scope>
</reference>
<comment type="pathway">
    <text evidence="2">Secondary metabolite biosynthesis; terpenoid biosynthesis.</text>
</comment>
<keyword evidence="5" id="KW-0456">Lyase</keyword>
<dbReference type="InterPro" id="IPR001906">
    <property type="entry name" value="Terpene_synth_N"/>
</dbReference>
<dbReference type="InterPro" id="IPR008949">
    <property type="entry name" value="Isoprenoid_synthase_dom_sf"/>
</dbReference>
<comment type="caution">
    <text evidence="8">The sequence shown here is derived from an EMBL/GenBank/DDBJ whole genome shotgun (WGS) entry which is preliminary data.</text>
</comment>
<proteinExistence type="inferred from homology"/>
<dbReference type="SUPFAM" id="SSF48239">
    <property type="entry name" value="Terpenoid cyclases/Protein prenyltransferases"/>
    <property type="match status" value="1"/>
</dbReference>
<dbReference type="SFLD" id="SFLDS00005">
    <property type="entry name" value="Isoprenoid_Synthase_Type_I"/>
    <property type="match status" value="1"/>
</dbReference>
<evidence type="ECO:0000256" key="2">
    <source>
        <dbReference type="ARBA" id="ARBA00004721"/>
    </source>
</evidence>
<feature type="domain" description="Terpene synthase N-terminal" evidence="6">
    <location>
        <begin position="32"/>
        <end position="208"/>
    </location>
</feature>
<dbReference type="InterPro" id="IPR008930">
    <property type="entry name" value="Terpenoid_cyclase/PrenylTrfase"/>
</dbReference>
<dbReference type="InterPro" id="IPR036965">
    <property type="entry name" value="Terpene_synth_N_sf"/>
</dbReference>
<dbReference type="InterPro" id="IPR044814">
    <property type="entry name" value="Terpene_cyclase_plant_C1"/>
</dbReference>
<dbReference type="InterPro" id="IPR005630">
    <property type="entry name" value="Terpene_synthase_metal-bd"/>
</dbReference>
<evidence type="ECO:0000256" key="4">
    <source>
        <dbReference type="ARBA" id="ARBA00022723"/>
    </source>
</evidence>